<dbReference type="PANTHER" id="PTHR11017:SF585">
    <property type="entry name" value="TIR DOMAIN-CONTAINING PROTEIN"/>
    <property type="match status" value="1"/>
</dbReference>
<sequence length="174" mass="20579">MGRDIVRQESPKKPWKRSILWHHEECLDVLQNRQGTTLIQGFVFDMREFEDETFKESCSARKFGFRLLPLLDWILSIVWWFFVSVLGMITLFLETKGGFETLALGDMRKLRLLQLNYVPLSGSYKNFPRDLRWLCMHGFPLSYIPSDLQMENMVALDMSNSKLQQLWKKPKLLS</sequence>
<organism evidence="2 3">
    <name type="scientific">Tagetes erecta</name>
    <name type="common">African marigold</name>
    <dbReference type="NCBI Taxonomy" id="13708"/>
    <lineage>
        <taxon>Eukaryota</taxon>
        <taxon>Viridiplantae</taxon>
        <taxon>Streptophyta</taxon>
        <taxon>Embryophyta</taxon>
        <taxon>Tracheophyta</taxon>
        <taxon>Spermatophyta</taxon>
        <taxon>Magnoliopsida</taxon>
        <taxon>eudicotyledons</taxon>
        <taxon>Gunneridae</taxon>
        <taxon>Pentapetalae</taxon>
        <taxon>asterids</taxon>
        <taxon>campanulids</taxon>
        <taxon>Asterales</taxon>
        <taxon>Asteraceae</taxon>
        <taxon>Asteroideae</taxon>
        <taxon>Heliantheae alliance</taxon>
        <taxon>Tageteae</taxon>
        <taxon>Tagetes</taxon>
    </lineage>
</organism>
<gene>
    <name evidence="2" type="ORF">QVD17_35228</name>
</gene>
<keyword evidence="1" id="KW-1133">Transmembrane helix</keyword>
<evidence type="ECO:0000256" key="1">
    <source>
        <dbReference type="SAM" id="Phobius"/>
    </source>
</evidence>
<keyword evidence="3" id="KW-1185">Reference proteome</keyword>
<keyword evidence="1" id="KW-0812">Transmembrane</keyword>
<keyword evidence="1" id="KW-0472">Membrane</keyword>
<reference evidence="2" key="1">
    <citation type="journal article" date="2023" name="bioRxiv">
        <title>Improved chromosome-level genome assembly for marigold (Tagetes erecta).</title>
        <authorList>
            <person name="Jiang F."/>
            <person name="Yuan L."/>
            <person name="Wang S."/>
            <person name="Wang H."/>
            <person name="Xu D."/>
            <person name="Wang A."/>
            <person name="Fan W."/>
        </authorList>
    </citation>
    <scope>NUCLEOTIDE SEQUENCE</scope>
    <source>
        <strain evidence="2">WSJ</strain>
        <tissue evidence="2">Leaf</tissue>
    </source>
</reference>
<dbReference type="GO" id="GO:0006952">
    <property type="term" value="P:defense response"/>
    <property type="evidence" value="ECO:0007669"/>
    <property type="project" value="InterPro"/>
</dbReference>
<dbReference type="InterPro" id="IPR044974">
    <property type="entry name" value="Disease_R_plants"/>
</dbReference>
<dbReference type="AlphaFoldDB" id="A0AAD8K5H1"/>
<proteinExistence type="predicted"/>
<evidence type="ECO:0000313" key="3">
    <source>
        <dbReference type="Proteomes" id="UP001229421"/>
    </source>
</evidence>
<dbReference type="PANTHER" id="PTHR11017">
    <property type="entry name" value="LEUCINE-RICH REPEAT-CONTAINING PROTEIN"/>
    <property type="match status" value="1"/>
</dbReference>
<dbReference type="SUPFAM" id="SSF52058">
    <property type="entry name" value="L domain-like"/>
    <property type="match status" value="1"/>
</dbReference>
<protein>
    <submittedName>
        <fullName evidence="2">Uncharacterized protein</fullName>
    </submittedName>
</protein>
<dbReference type="EMBL" id="JAUHHV010000009">
    <property type="protein sequence ID" value="KAK1413455.1"/>
    <property type="molecule type" value="Genomic_DNA"/>
</dbReference>
<dbReference type="Proteomes" id="UP001229421">
    <property type="component" value="Unassembled WGS sequence"/>
</dbReference>
<evidence type="ECO:0000313" key="2">
    <source>
        <dbReference type="EMBL" id="KAK1413455.1"/>
    </source>
</evidence>
<comment type="caution">
    <text evidence="2">The sequence shown here is derived from an EMBL/GenBank/DDBJ whole genome shotgun (WGS) entry which is preliminary data.</text>
</comment>
<name>A0AAD8K5H1_TARER</name>
<accession>A0AAD8K5H1</accession>
<feature type="transmembrane region" description="Helical" evidence="1">
    <location>
        <begin position="73"/>
        <end position="93"/>
    </location>
</feature>